<feature type="domain" description="TF-B3" evidence="7">
    <location>
        <begin position="11"/>
        <end position="104"/>
    </location>
</feature>
<evidence type="ECO:0000256" key="4">
    <source>
        <dbReference type="ARBA" id="ARBA00023163"/>
    </source>
</evidence>
<evidence type="ECO:0000259" key="7">
    <source>
        <dbReference type="PROSITE" id="PS50863"/>
    </source>
</evidence>
<keyword evidence="2" id="KW-0805">Transcription regulation</keyword>
<evidence type="ECO:0000256" key="3">
    <source>
        <dbReference type="ARBA" id="ARBA00023125"/>
    </source>
</evidence>
<evidence type="ECO:0000256" key="6">
    <source>
        <dbReference type="SAM" id="MobiDB-lite"/>
    </source>
</evidence>
<organism evidence="8 9">
    <name type="scientific">Urochloa decumbens</name>
    <dbReference type="NCBI Taxonomy" id="240449"/>
    <lineage>
        <taxon>Eukaryota</taxon>
        <taxon>Viridiplantae</taxon>
        <taxon>Streptophyta</taxon>
        <taxon>Embryophyta</taxon>
        <taxon>Tracheophyta</taxon>
        <taxon>Spermatophyta</taxon>
        <taxon>Magnoliopsida</taxon>
        <taxon>Liliopsida</taxon>
        <taxon>Poales</taxon>
        <taxon>Poaceae</taxon>
        <taxon>PACMAD clade</taxon>
        <taxon>Panicoideae</taxon>
        <taxon>Panicodae</taxon>
        <taxon>Paniceae</taxon>
        <taxon>Melinidinae</taxon>
        <taxon>Urochloa</taxon>
    </lineage>
</organism>
<feature type="domain" description="TF-B3" evidence="7">
    <location>
        <begin position="295"/>
        <end position="391"/>
    </location>
</feature>
<feature type="region of interest" description="Disordered" evidence="6">
    <location>
        <begin position="232"/>
        <end position="279"/>
    </location>
</feature>
<name>A0ABC9CB52_9POAL</name>
<protein>
    <recommendedName>
        <fullName evidence="7">TF-B3 domain-containing protein</fullName>
    </recommendedName>
</protein>
<reference evidence="9" key="1">
    <citation type="submission" date="2024-06" db="EMBL/GenBank/DDBJ databases">
        <authorList>
            <person name="Ryan C."/>
        </authorList>
    </citation>
    <scope>NUCLEOTIDE SEQUENCE [LARGE SCALE GENOMIC DNA]</scope>
</reference>
<comment type="subcellular location">
    <subcellularLocation>
        <location evidence="1">Nucleus</location>
    </subcellularLocation>
</comment>
<feature type="region of interest" description="Disordered" evidence="6">
    <location>
        <begin position="396"/>
        <end position="421"/>
    </location>
</feature>
<evidence type="ECO:0000256" key="1">
    <source>
        <dbReference type="ARBA" id="ARBA00004123"/>
    </source>
</evidence>
<dbReference type="Gene3D" id="2.40.330.10">
    <property type="entry name" value="DNA-binding pseudobarrel domain"/>
    <property type="match status" value="4"/>
</dbReference>
<dbReference type="GO" id="GO:0003677">
    <property type="term" value="F:DNA binding"/>
    <property type="evidence" value="ECO:0007669"/>
    <property type="project" value="UniProtKB-KW"/>
</dbReference>
<dbReference type="PROSITE" id="PS50863">
    <property type="entry name" value="B3"/>
    <property type="match status" value="3"/>
</dbReference>
<accession>A0ABC9CB52</accession>
<gene>
    <name evidence="8" type="ORF">URODEC1_LOCUS73905</name>
</gene>
<dbReference type="PANTHER" id="PTHR31674:SF86">
    <property type="entry name" value="B3 DOMAIN-CONTAINING PROTEIN OS04G0347400-RELATED"/>
    <property type="match status" value="1"/>
</dbReference>
<feature type="compositionally biased region" description="Polar residues" evidence="6">
    <location>
        <begin position="240"/>
        <end position="255"/>
    </location>
</feature>
<evidence type="ECO:0000256" key="5">
    <source>
        <dbReference type="ARBA" id="ARBA00023242"/>
    </source>
</evidence>
<dbReference type="SUPFAM" id="SSF101936">
    <property type="entry name" value="DNA-binding pseudobarrel domain"/>
    <property type="match status" value="4"/>
</dbReference>
<keyword evidence="5" id="KW-0539">Nucleus</keyword>
<proteinExistence type="predicted"/>
<dbReference type="GO" id="GO:0005634">
    <property type="term" value="C:nucleus"/>
    <property type="evidence" value="ECO:0007669"/>
    <property type="project" value="UniProtKB-SubCell"/>
</dbReference>
<evidence type="ECO:0000313" key="8">
    <source>
        <dbReference type="EMBL" id="CAL5017648.1"/>
    </source>
</evidence>
<keyword evidence="4" id="KW-0804">Transcription</keyword>
<keyword evidence="3" id="KW-0238">DNA-binding</keyword>
<evidence type="ECO:0000256" key="2">
    <source>
        <dbReference type="ARBA" id="ARBA00023015"/>
    </source>
</evidence>
<dbReference type="InterPro" id="IPR015300">
    <property type="entry name" value="DNA-bd_pseudobarrel_sf"/>
</dbReference>
<dbReference type="CDD" id="cd10017">
    <property type="entry name" value="B3_DNA"/>
    <property type="match status" value="3"/>
</dbReference>
<dbReference type="EMBL" id="OZ075139">
    <property type="protein sequence ID" value="CAL5017648.1"/>
    <property type="molecule type" value="Genomic_DNA"/>
</dbReference>
<dbReference type="SMART" id="SM01019">
    <property type="entry name" value="B3"/>
    <property type="match status" value="4"/>
</dbReference>
<keyword evidence="9" id="KW-1185">Reference proteome</keyword>
<dbReference type="AlphaFoldDB" id="A0ABC9CB52"/>
<dbReference type="Pfam" id="PF02362">
    <property type="entry name" value="B3"/>
    <property type="match status" value="3"/>
</dbReference>
<dbReference type="InterPro" id="IPR003340">
    <property type="entry name" value="B3_DNA-bd"/>
</dbReference>
<feature type="domain" description="TF-B3" evidence="7">
    <location>
        <begin position="440"/>
        <end position="536"/>
    </location>
</feature>
<evidence type="ECO:0000313" key="9">
    <source>
        <dbReference type="Proteomes" id="UP001497457"/>
    </source>
</evidence>
<dbReference type="InterPro" id="IPR039218">
    <property type="entry name" value="REM_fam"/>
</dbReference>
<dbReference type="PANTHER" id="PTHR31674">
    <property type="entry name" value="B3 DOMAIN-CONTAINING PROTEIN REM-LIKE 3-RELATED"/>
    <property type="match status" value="1"/>
</dbReference>
<sequence>MASSAGGGAATARHPRVLLPFTRDTLRIPNELAAEIGAREALIVGPSAGKARPWSVEVGWDGDGAFLGRGWPEFAGACGVDAGWHLVLRHRGRGVLTVKAFDESSCIREPVAAQPAAAAVEAITSGEGTRKLQFIRTLPTDFMKKMLIPAKFVQQYISKEHLNNCAAIVFGPLGKVSHIEIEINQSGVFFTGGWSHFLVFHDITESNALLLRYEGNMVFTVKVFEPNGCQRESKGKDIRMQQSIEEQQKAPSISIQKHYKNDWSSNDGEKKPKGPMTRLSKAPFRTKSVFEIGPPSWIKKKINANALRELALPAAFCDAIGLQEHCIITLKTSMSSTESWEAHAYPRGDGSYRLRQGWSRFCMESNLKLRDICTFDIVKITLWLVTVTRFKENTNQLRNQEKPKRIKDRSSGRGKKRPEGSCLNEKISRIGCVFEIGPPAWIKKEINTSTIRFHLSLPLSLCEAIGLREPCTMITLKTSASSTSSWQAHLFSYKNGNQMSGSGWRRFCHDNGIKAGDVCTIKIVETTLWHVIIERR</sequence>
<reference evidence="8 9" key="2">
    <citation type="submission" date="2024-10" db="EMBL/GenBank/DDBJ databases">
        <authorList>
            <person name="Ryan C."/>
        </authorList>
    </citation>
    <scope>NUCLEOTIDE SEQUENCE [LARGE SCALE GENOMIC DNA]</scope>
</reference>
<feature type="compositionally biased region" description="Basic and acidic residues" evidence="6">
    <location>
        <begin position="399"/>
        <end position="411"/>
    </location>
</feature>
<dbReference type="Proteomes" id="UP001497457">
    <property type="component" value="Chromosome 29rd"/>
</dbReference>